<gene>
    <name evidence="1" type="ORF">H4K34_16245</name>
</gene>
<evidence type="ECO:0000313" key="2">
    <source>
        <dbReference type="Proteomes" id="UP000516305"/>
    </source>
</evidence>
<reference evidence="1 2" key="1">
    <citation type="submission" date="2020-08" db="EMBL/GenBank/DDBJ databases">
        <title>Croceimicrobium hydrocarbonivorans gen. nov., sp. nov., a novel marine bacterium isolated from a bacterial consortium that degrades polyethylene terephthalate.</title>
        <authorList>
            <person name="Liu R."/>
        </authorList>
    </citation>
    <scope>NUCLEOTIDE SEQUENCE [LARGE SCALE GENOMIC DNA]</scope>
    <source>
        <strain evidence="1 2">A20-9</strain>
    </source>
</reference>
<dbReference type="RefSeq" id="WP_210758443.1">
    <property type="nucleotide sequence ID" value="NZ_CP060139.1"/>
</dbReference>
<dbReference type="Proteomes" id="UP000516305">
    <property type="component" value="Chromosome"/>
</dbReference>
<dbReference type="KEGG" id="chyd:H4K34_16245"/>
<dbReference type="AlphaFoldDB" id="A0A7H0VDV9"/>
<evidence type="ECO:0000313" key="1">
    <source>
        <dbReference type="EMBL" id="QNR23907.1"/>
    </source>
</evidence>
<protein>
    <submittedName>
        <fullName evidence="1">Uncharacterized protein</fullName>
    </submittedName>
</protein>
<organism evidence="1 2">
    <name type="scientific">Croceimicrobium hydrocarbonivorans</name>
    <dbReference type="NCBI Taxonomy" id="2761580"/>
    <lineage>
        <taxon>Bacteria</taxon>
        <taxon>Pseudomonadati</taxon>
        <taxon>Bacteroidota</taxon>
        <taxon>Flavobacteriia</taxon>
        <taxon>Flavobacteriales</taxon>
        <taxon>Owenweeksiaceae</taxon>
        <taxon>Croceimicrobium</taxon>
    </lineage>
</organism>
<proteinExistence type="predicted"/>
<accession>A0A7H0VDV9</accession>
<dbReference type="EMBL" id="CP060139">
    <property type="protein sequence ID" value="QNR23907.1"/>
    <property type="molecule type" value="Genomic_DNA"/>
</dbReference>
<keyword evidence="2" id="KW-1185">Reference proteome</keyword>
<sequence length="133" mass="15345">MSTSKSAKLKTKLNIEKRAARIKQAKDLIHQKSKSSLMNNVKWHALFEILAFREVPFQLKRINGSDLKACSFIRELESSALLIDDSGDFTEFLEIEEVLFAKDSDLITELESIGVFFEFRDQQICIPGYQWLN</sequence>
<name>A0A7H0VDV9_9FLAO</name>